<dbReference type="UniPathway" id="UPA00109">
    <property type="reaction ID" value="UER00182"/>
</dbReference>
<evidence type="ECO:0000256" key="4">
    <source>
        <dbReference type="ARBA" id="ARBA00022777"/>
    </source>
</evidence>
<dbReference type="AlphaFoldDB" id="A0A1T4V9F8"/>
<dbReference type="InterPro" id="IPR035966">
    <property type="entry name" value="PKF_sf"/>
</dbReference>
<feature type="site" description="Important for catalytic activity; stabilizes the transition state when the phosphoryl donor is PPi" evidence="6">
    <location>
        <position position="139"/>
    </location>
</feature>
<keyword evidence="6" id="KW-0324">Glycolysis</keyword>
<dbReference type="InterPro" id="IPR011404">
    <property type="entry name" value="PPi-PFK"/>
</dbReference>
<proteinExistence type="inferred from homology"/>
<keyword evidence="5 6" id="KW-0460">Magnesium</keyword>
<comment type="subunit">
    <text evidence="6">Homodimer.</text>
</comment>
<dbReference type="InterPro" id="IPR000023">
    <property type="entry name" value="Phosphofructokinase_dom"/>
</dbReference>
<comment type="similarity">
    <text evidence="6">Belongs to the phosphofructokinase type A (PFKA) family. PPi-dependent PFK group II subfamily. Clade 'B2' sub-subfamily.</text>
</comment>
<dbReference type="PANTHER" id="PTHR45770">
    <property type="entry name" value="ATP-DEPENDENT 6-PHOSPHOFRUCTOKINASE 1"/>
    <property type="match status" value="1"/>
</dbReference>
<dbReference type="SUPFAM" id="SSF53784">
    <property type="entry name" value="Phosphofructokinase"/>
    <property type="match status" value="1"/>
</dbReference>
<dbReference type="InterPro" id="IPR050929">
    <property type="entry name" value="PFKA"/>
</dbReference>
<comment type="caution">
    <text evidence="6">Lacks conserved residue(s) required for the propagation of feature annotation.</text>
</comment>
<dbReference type="InterPro" id="IPR022953">
    <property type="entry name" value="ATP_PFK"/>
</dbReference>
<dbReference type="STRING" id="39495.SAMN02745111_00502"/>
<evidence type="ECO:0000256" key="6">
    <source>
        <dbReference type="HAMAP-Rule" id="MF_01978"/>
    </source>
</evidence>
<evidence type="ECO:0000256" key="3">
    <source>
        <dbReference type="ARBA" id="ARBA00022723"/>
    </source>
</evidence>
<dbReference type="RefSeq" id="WP_078765392.1">
    <property type="nucleotide sequence ID" value="NZ_FUXZ01000003.1"/>
</dbReference>
<evidence type="ECO:0000256" key="2">
    <source>
        <dbReference type="ARBA" id="ARBA00022679"/>
    </source>
</evidence>
<feature type="binding site" evidence="6">
    <location>
        <begin position="140"/>
        <end position="142"/>
    </location>
    <ligand>
        <name>substrate</name>
    </ligand>
</feature>
<feature type="active site" description="Proton acceptor" evidence="6">
    <location>
        <position position="142"/>
    </location>
</feature>
<keyword evidence="6" id="KW-0963">Cytoplasm</keyword>
<dbReference type="EC" id="2.7.1.90" evidence="6"/>
<feature type="domain" description="Phosphofructokinase" evidence="7">
    <location>
        <begin position="3"/>
        <end position="288"/>
    </location>
</feature>
<dbReference type="GO" id="GO:0006002">
    <property type="term" value="P:fructose 6-phosphate metabolic process"/>
    <property type="evidence" value="ECO:0007669"/>
    <property type="project" value="InterPro"/>
</dbReference>
<comment type="function">
    <text evidence="6">Catalyzes the phosphorylation of D-fructose 6-phosphate, the first committing step of glycolysis. Uses inorganic phosphate (PPi) as phosphoryl donor instead of ATP like common ATP-dependent phosphofructokinases (ATP-PFKs), which renders the reaction reversible, and can thus function both in glycolysis and gluconeogenesis. Consistently, PPi-PFK can replace the enzymes of both the forward (ATP-PFK) and reverse (fructose-bisphosphatase (FBPase)) reactions.</text>
</comment>
<keyword evidence="4 6" id="KW-0418">Kinase</keyword>
<feature type="site" description="Important for catalytic activity and substrate specificity; stabilizes the transition state when the phosphoryl donor is PPi; prevents ATP from binding by mimicking the alpha-phosphate group of ATP" evidence="6">
    <location>
        <position position="113"/>
    </location>
</feature>
<dbReference type="GO" id="GO:0005737">
    <property type="term" value="C:cytoplasm"/>
    <property type="evidence" value="ECO:0007669"/>
    <property type="project" value="UniProtKB-SubCell"/>
</dbReference>
<dbReference type="Pfam" id="PF00365">
    <property type="entry name" value="PFK"/>
    <property type="match status" value="1"/>
</dbReference>
<evidence type="ECO:0000256" key="5">
    <source>
        <dbReference type="ARBA" id="ARBA00022842"/>
    </source>
</evidence>
<dbReference type="Proteomes" id="UP000190814">
    <property type="component" value="Unassembled WGS sequence"/>
</dbReference>
<feature type="binding site" evidence="6">
    <location>
        <position position="11"/>
    </location>
    <ligand>
        <name>diphosphate</name>
        <dbReference type="ChEBI" id="CHEBI:33019"/>
    </ligand>
</feature>
<sequence>MRNIIVAQSGGPTTAINASLSGVLSEGLKNCNKVFGALHGISGVLSENFIEFNNYSETISEFLGRLKISPACFLGSCRVKLPNHNEDLEIYKKLFKTFEKNEIDAFFYIGGNDSMDTISKLAAYGDSIGSPIRFVGVPKTVDNDLICTDHTPGFGSAAKFIATSMLEMAHDTAIYEVPHVTIVEIMGRNAGWLTAAAALARNEYNTLPQLIYLPEVPFDKKAFINDVKAELSKTNNVVIAVSEGIKDKDGNYIQNDTATQDKFGHTQLSGAGKALELLVIEELGLKCRSVELNIVQRCAAHISSKTDLDESENLGRMAVKFALEGESGIMPVLKRLSNNPYKCEIEFSKLSEIANKERLVPRKWITEKGNDVTDEMVQYLKPLIMGEIIINYRDGLPVYENIAHLY</sequence>
<dbReference type="NCBIfam" id="NF010675">
    <property type="entry name" value="PRK14072.1"/>
    <property type="match status" value="1"/>
</dbReference>
<comment type="subcellular location">
    <subcellularLocation>
        <location evidence="6">Cytoplasm</location>
    </subcellularLocation>
</comment>
<comment type="activity regulation">
    <text evidence="6">Non-allosteric.</text>
</comment>
<dbReference type="GO" id="GO:0003872">
    <property type="term" value="F:6-phosphofructokinase activity"/>
    <property type="evidence" value="ECO:0007669"/>
    <property type="project" value="UniProtKB-UniRule"/>
</dbReference>
<accession>A0A1T4V9F8</accession>
<keyword evidence="3 6" id="KW-0479">Metal-binding</keyword>
<dbReference type="OrthoDB" id="9802503at2"/>
<dbReference type="PIRSF" id="PIRSF036483">
    <property type="entry name" value="PFK_XF0274"/>
    <property type="match status" value="1"/>
</dbReference>
<evidence type="ECO:0000313" key="9">
    <source>
        <dbReference type="Proteomes" id="UP000190814"/>
    </source>
</evidence>
<keyword evidence="2 6" id="KW-0808">Transferase</keyword>
<dbReference type="Gene3D" id="3.40.50.450">
    <property type="match status" value="1"/>
</dbReference>
<feature type="binding site" evidence="6">
    <location>
        <position position="112"/>
    </location>
    <ligand>
        <name>Mg(2+)</name>
        <dbReference type="ChEBI" id="CHEBI:18420"/>
        <note>catalytic</note>
    </ligand>
</feature>
<feature type="binding site" evidence="6">
    <location>
        <position position="243"/>
    </location>
    <ligand>
        <name>substrate</name>
    </ligand>
</feature>
<dbReference type="PRINTS" id="PR00476">
    <property type="entry name" value="PHFRCTKINASE"/>
</dbReference>
<dbReference type="EMBL" id="FUXZ01000003">
    <property type="protein sequence ID" value="SKA61584.1"/>
    <property type="molecule type" value="Genomic_DNA"/>
</dbReference>
<comment type="cofactor">
    <cofactor evidence="1 6">
        <name>Mg(2+)</name>
        <dbReference type="ChEBI" id="CHEBI:18420"/>
    </cofactor>
</comment>
<comment type="catalytic activity">
    <reaction evidence="6">
        <text>beta-D-fructose 6-phosphate + diphosphate = beta-D-fructose 1,6-bisphosphate + phosphate + H(+)</text>
        <dbReference type="Rhea" id="RHEA:13613"/>
        <dbReference type="ChEBI" id="CHEBI:15378"/>
        <dbReference type="ChEBI" id="CHEBI:32966"/>
        <dbReference type="ChEBI" id="CHEBI:33019"/>
        <dbReference type="ChEBI" id="CHEBI:43474"/>
        <dbReference type="ChEBI" id="CHEBI:57634"/>
        <dbReference type="EC" id="2.7.1.90"/>
    </reaction>
</comment>
<keyword evidence="9" id="KW-1185">Reference proteome</keyword>
<dbReference type="HAMAP" id="MF_01978">
    <property type="entry name" value="Phosphofructokinase_II_B2"/>
    <property type="match status" value="1"/>
</dbReference>
<reference evidence="8 9" key="1">
    <citation type="submission" date="2017-02" db="EMBL/GenBank/DDBJ databases">
        <authorList>
            <person name="Peterson S.W."/>
        </authorList>
    </citation>
    <scope>NUCLEOTIDE SEQUENCE [LARGE SCALE GENOMIC DNA]</scope>
    <source>
        <strain evidence="8 9">ATCC 35992</strain>
    </source>
</reference>
<evidence type="ECO:0000256" key="1">
    <source>
        <dbReference type="ARBA" id="ARBA00001946"/>
    </source>
</evidence>
<dbReference type="GO" id="GO:0047334">
    <property type="term" value="F:diphosphate-fructose-6-phosphate 1-phosphotransferase activity"/>
    <property type="evidence" value="ECO:0007669"/>
    <property type="project" value="UniProtKB-EC"/>
</dbReference>
<feature type="binding site" evidence="6">
    <location>
        <begin position="186"/>
        <end position="188"/>
    </location>
    <ligand>
        <name>substrate</name>
    </ligand>
</feature>
<name>A0A1T4V9F8_9FIRM</name>
<dbReference type="GO" id="GO:0046872">
    <property type="term" value="F:metal ion binding"/>
    <property type="evidence" value="ECO:0007669"/>
    <property type="project" value="UniProtKB-KW"/>
</dbReference>
<organism evidence="8 9">
    <name type="scientific">Eubacterium uniforme</name>
    <dbReference type="NCBI Taxonomy" id="39495"/>
    <lineage>
        <taxon>Bacteria</taxon>
        <taxon>Bacillati</taxon>
        <taxon>Bacillota</taxon>
        <taxon>Clostridia</taxon>
        <taxon>Eubacteriales</taxon>
        <taxon>Eubacteriaceae</taxon>
        <taxon>Eubacterium</taxon>
    </lineage>
</organism>
<dbReference type="Gene3D" id="3.40.50.460">
    <property type="entry name" value="Phosphofructokinase domain"/>
    <property type="match status" value="1"/>
</dbReference>
<protein>
    <recommendedName>
        <fullName evidence="6">Pyrophosphate--fructose 6-phosphate 1-phosphotransferase</fullName>
        <ecNumber evidence="6">2.7.1.90</ecNumber>
    </recommendedName>
    <alternativeName>
        <fullName evidence="6">6-phosphofructokinase, pyrophosphate dependent</fullName>
    </alternativeName>
    <alternativeName>
        <fullName evidence="6">PPi-dependent phosphofructokinase</fullName>
        <shortName evidence="6">PPi-PFK</shortName>
    </alternativeName>
    <alternativeName>
        <fullName evidence="6">Pyrophosphate-dependent 6-phosphofructose-1-kinase</fullName>
    </alternativeName>
</protein>
<comment type="pathway">
    <text evidence="6">Carbohydrate degradation; glycolysis; D-glyceraldehyde 3-phosphate and glycerone phosphate from D-glucose: step 3/4.</text>
</comment>
<evidence type="ECO:0000313" key="8">
    <source>
        <dbReference type="EMBL" id="SKA61584.1"/>
    </source>
</evidence>
<evidence type="ECO:0000259" key="7">
    <source>
        <dbReference type="Pfam" id="PF00365"/>
    </source>
</evidence>
<gene>
    <name evidence="6" type="primary">pfp</name>
    <name evidence="8" type="ORF">SAMN02745111_00502</name>
</gene>